<sequence length="214" mass="24206">MTLRNALLALLSSGPMTGYDVAKMLASSVGYLWHAANSQIYPELRKLEKEGLLDTREIPWGSKGVTKTEYSVNDAGLAALRDWQDEPITYTPDRDPARLKVAYFEMSTPDAAERNLREHIAHFENQRTQARNEINRIDAGSSPSLVRRLRRTPEERHAETVAFKRFAYEGRVSQADSEIAWARRGLELLDSLYGDKRTDRQTQHGSASSAPQED</sequence>
<dbReference type="AlphaFoldDB" id="G0HHT2"/>
<dbReference type="Proteomes" id="UP000006659">
    <property type="component" value="Chromosome"/>
</dbReference>
<protein>
    <submittedName>
        <fullName evidence="3">PadR DNA-binding transcription regulator</fullName>
    </submittedName>
</protein>
<dbReference type="InterPro" id="IPR005149">
    <property type="entry name" value="Tscrpt_reg_PadR_N"/>
</dbReference>
<feature type="domain" description="Transcription regulator PadR N-terminal" evidence="2">
    <location>
        <begin position="7"/>
        <end position="81"/>
    </location>
</feature>
<dbReference type="Gene3D" id="1.10.10.10">
    <property type="entry name" value="Winged helix-like DNA-binding domain superfamily/Winged helix DNA-binding domain"/>
    <property type="match status" value="1"/>
</dbReference>
<evidence type="ECO:0000256" key="1">
    <source>
        <dbReference type="SAM" id="MobiDB-lite"/>
    </source>
</evidence>
<dbReference type="InterPro" id="IPR036390">
    <property type="entry name" value="WH_DNA-bd_sf"/>
</dbReference>
<dbReference type="RefSeq" id="WP_014011187.1">
    <property type="nucleotide sequence ID" value="NC_015859.1"/>
</dbReference>
<dbReference type="eggNOG" id="COG1695">
    <property type="taxonomic scope" value="Bacteria"/>
</dbReference>
<dbReference type="PANTHER" id="PTHR43252:SF4">
    <property type="entry name" value="TRANSCRIPTIONAL REGULATORY PROTEIN"/>
    <property type="match status" value="1"/>
</dbReference>
<dbReference type="GO" id="GO:0003677">
    <property type="term" value="F:DNA binding"/>
    <property type="evidence" value="ECO:0007669"/>
    <property type="project" value="UniProtKB-KW"/>
</dbReference>
<feature type="compositionally biased region" description="Basic and acidic residues" evidence="1">
    <location>
        <begin position="193"/>
        <end position="202"/>
    </location>
</feature>
<name>G0HHT2_CORVD</name>
<dbReference type="KEGG" id="cva:CVAR_2697"/>
<organism evidence="3 4">
    <name type="scientific">Corynebacterium variabile (strain DSM 44702 / CIP 107183 / JCM 12073 / NCIMB 30131)</name>
    <name type="common">Corynebacterium mooreparkense</name>
    <dbReference type="NCBI Taxonomy" id="858619"/>
    <lineage>
        <taxon>Bacteria</taxon>
        <taxon>Bacillati</taxon>
        <taxon>Actinomycetota</taxon>
        <taxon>Actinomycetes</taxon>
        <taxon>Mycobacteriales</taxon>
        <taxon>Corynebacteriaceae</taxon>
        <taxon>Corynebacterium</taxon>
    </lineage>
</organism>
<dbReference type="STRING" id="858619.CVAR_2697"/>
<dbReference type="InterPro" id="IPR036388">
    <property type="entry name" value="WH-like_DNA-bd_sf"/>
</dbReference>
<dbReference type="SUPFAM" id="SSF46785">
    <property type="entry name" value="Winged helix' DNA-binding domain"/>
    <property type="match status" value="1"/>
</dbReference>
<dbReference type="Pfam" id="PF03551">
    <property type="entry name" value="PadR"/>
    <property type="match status" value="1"/>
</dbReference>
<reference evidence="3 4" key="1">
    <citation type="journal article" date="2011" name="BMC Genomics">
        <title>Complete genome sequence of Corynebacterium variabile DSM 44702 isolated from the surface of smear-ripened cheeses and insights into cheese ripening and flavor generation.</title>
        <authorList>
            <person name="Schroeder J."/>
            <person name="Maus I."/>
            <person name="Trost E."/>
            <person name="Tauch A."/>
        </authorList>
    </citation>
    <scope>NUCLEOTIDE SEQUENCE [LARGE SCALE GENOMIC DNA]</scope>
    <source>
        <strain evidence="4">DSM 44702 / JCM 12073 / NCIMB 30131</strain>
    </source>
</reference>
<accession>G0HHT2</accession>
<evidence type="ECO:0000259" key="2">
    <source>
        <dbReference type="Pfam" id="PF03551"/>
    </source>
</evidence>
<dbReference type="HOGENOM" id="CLU_089258_1_2_11"/>
<feature type="compositionally biased region" description="Polar residues" evidence="1">
    <location>
        <begin position="203"/>
        <end position="214"/>
    </location>
</feature>
<gene>
    <name evidence="3" type="primary">vanR</name>
    <name evidence="3" type="ordered locus">CVAR_2697</name>
</gene>
<feature type="region of interest" description="Disordered" evidence="1">
    <location>
        <begin position="193"/>
        <end position="214"/>
    </location>
</feature>
<evidence type="ECO:0000313" key="4">
    <source>
        <dbReference type="Proteomes" id="UP000006659"/>
    </source>
</evidence>
<evidence type="ECO:0000313" key="3">
    <source>
        <dbReference type="EMBL" id="AEK38036.1"/>
    </source>
</evidence>
<keyword evidence="3" id="KW-0238">DNA-binding</keyword>
<proteinExistence type="predicted"/>
<dbReference type="PANTHER" id="PTHR43252">
    <property type="entry name" value="TRANSCRIPTIONAL REGULATOR YQJI"/>
    <property type="match status" value="1"/>
</dbReference>
<dbReference type="EMBL" id="CP002917">
    <property type="protein sequence ID" value="AEK38036.1"/>
    <property type="molecule type" value="Genomic_DNA"/>
</dbReference>